<accession>A0A7N0T240</accession>
<sequence length="111" mass="12627">MAAAAQFQLPSLNAMHWRLFLAIFTLISVCEAAGGRKELSSYWRNVMKDEDMPEAIKGLVVAGDGQELQREFRPRPNLIIYHNGPDHRQKHWRLEDVKGLQQQDSATEPGV</sequence>
<dbReference type="AlphaFoldDB" id="A0A7N0T240"/>
<dbReference type="PANTHER" id="PTHR33731:SF2">
    <property type="entry name" value="ORGAN-SPECIFIC PROTEIN S2-LIKE"/>
    <property type="match status" value="1"/>
</dbReference>
<evidence type="ECO:0000313" key="2">
    <source>
        <dbReference type="EnsemblPlants" id="Kaladp0018s0159.1.v1.1"/>
    </source>
</evidence>
<dbReference type="PANTHER" id="PTHR33731">
    <property type="entry name" value="PROTEIN, PUTATIVE-RELATED"/>
    <property type="match status" value="1"/>
</dbReference>
<dbReference type="Pfam" id="PF10950">
    <property type="entry name" value="Organ_specific"/>
    <property type="match status" value="1"/>
</dbReference>
<reference evidence="2" key="1">
    <citation type="submission" date="2021-01" db="UniProtKB">
        <authorList>
            <consortium name="EnsemblPlants"/>
        </authorList>
    </citation>
    <scope>IDENTIFICATION</scope>
</reference>
<dbReference type="Gramene" id="Kaladp0018s0159.1.v1.1">
    <property type="protein sequence ID" value="Kaladp0018s0159.1.v1.1"/>
    <property type="gene ID" value="Kaladp0018s0159.v1.1"/>
</dbReference>
<evidence type="ECO:0000313" key="3">
    <source>
        <dbReference type="Proteomes" id="UP000594263"/>
    </source>
</evidence>
<proteinExistence type="predicted"/>
<keyword evidence="1" id="KW-0732">Signal</keyword>
<organism evidence="2 3">
    <name type="scientific">Kalanchoe fedtschenkoi</name>
    <name type="common">Lavender scallops</name>
    <name type="synonym">South American air plant</name>
    <dbReference type="NCBI Taxonomy" id="63787"/>
    <lineage>
        <taxon>Eukaryota</taxon>
        <taxon>Viridiplantae</taxon>
        <taxon>Streptophyta</taxon>
        <taxon>Embryophyta</taxon>
        <taxon>Tracheophyta</taxon>
        <taxon>Spermatophyta</taxon>
        <taxon>Magnoliopsida</taxon>
        <taxon>eudicotyledons</taxon>
        <taxon>Gunneridae</taxon>
        <taxon>Pentapetalae</taxon>
        <taxon>Saxifragales</taxon>
        <taxon>Crassulaceae</taxon>
        <taxon>Kalanchoe</taxon>
    </lineage>
</organism>
<dbReference type="EnsemblPlants" id="Kaladp0018s0159.1.v1.1">
    <property type="protein sequence ID" value="Kaladp0018s0159.1.v1.1"/>
    <property type="gene ID" value="Kaladp0018s0159.v1.1"/>
</dbReference>
<dbReference type="Proteomes" id="UP000594263">
    <property type="component" value="Unplaced"/>
</dbReference>
<name>A0A7N0T240_KALFE</name>
<protein>
    <submittedName>
        <fullName evidence="2">Uncharacterized protein</fullName>
    </submittedName>
</protein>
<keyword evidence="3" id="KW-1185">Reference proteome</keyword>
<evidence type="ECO:0000256" key="1">
    <source>
        <dbReference type="SAM" id="SignalP"/>
    </source>
</evidence>
<dbReference type="InterPro" id="IPR024489">
    <property type="entry name" value="Organ_specific_prot"/>
</dbReference>
<feature type="signal peptide" evidence="1">
    <location>
        <begin position="1"/>
        <end position="32"/>
    </location>
</feature>
<feature type="chain" id="PRO_5029531271" evidence="1">
    <location>
        <begin position="33"/>
        <end position="111"/>
    </location>
</feature>